<dbReference type="InterPro" id="IPR000524">
    <property type="entry name" value="Tscrpt_reg_HTH_GntR"/>
</dbReference>
<evidence type="ECO:0000256" key="1">
    <source>
        <dbReference type="ARBA" id="ARBA00023015"/>
    </source>
</evidence>
<keyword evidence="6" id="KW-1185">Reference proteome</keyword>
<evidence type="ECO:0000256" key="2">
    <source>
        <dbReference type="ARBA" id="ARBA00023125"/>
    </source>
</evidence>
<dbReference type="PANTHER" id="PTHR43537:SF20">
    <property type="entry name" value="HTH-TYPE TRANSCRIPTIONAL REPRESSOR GLAR"/>
    <property type="match status" value="1"/>
</dbReference>
<protein>
    <submittedName>
        <fullName evidence="5">DNA-binding transcriptional regulator CsiR</fullName>
    </submittedName>
</protein>
<evidence type="ECO:0000256" key="3">
    <source>
        <dbReference type="ARBA" id="ARBA00023163"/>
    </source>
</evidence>
<reference evidence="5 6" key="1">
    <citation type="submission" date="2022-12" db="EMBL/GenBank/DDBJ databases">
        <title>Dasania phycosphaerae sp. nov., isolated from particulate material of the south coast of Korea.</title>
        <authorList>
            <person name="Jiang Y."/>
        </authorList>
    </citation>
    <scope>NUCLEOTIDE SEQUENCE [LARGE SCALE GENOMIC DNA]</scope>
    <source>
        <strain evidence="5 6">GY-19</strain>
    </source>
</reference>
<dbReference type="SMART" id="SM00895">
    <property type="entry name" value="FCD"/>
    <property type="match status" value="1"/>
</dbReference>
<dbReference type="Pfam" id="PF00392">
    <property type="entry name" value="GntR"/>
    <property type="match status" value="1"/>
</dbReference>
<dbReference type="SMART" id="SM00345">
    <property type="entry name" value="HTH_GNTR"/>
    <property type="match status" value="1"/>
</dbReference>
<dbReference type="InterPro" id="IPR036390">
    <property type="entry name" value="WH_DNA-bd_sf"/>
</dbReference>
<dbReference type="EMBL" id="JAPTGG010000003">
    <property type="protein sequence ID" value="MCZ0864501.1"/>
    <property type="molecule type" value="Genomic_DNA"/>
</dbReference>
<dbReference type="PROSITE" id="PS50949">
    <property type="entry name" value="HTH_GNTR"/>
    <property type="match status" value="1"/>
</dbReference>
<dbReference type="Pfam" id="PF07729">
    <property type="entry name" value="FCD"/>
    <property type="match status" value="1"/>
</dbReference>
<accession>A0A9J6RKJ2</accession>
<dbReference type="InterPro" id="IPR008920">
    <property type="entry name" value="TF_FadR/GntR_C"/>
</dbReference>
<dbReference type="RefSeq" id="WP_258330656.1">
    <property type="nucleotide sequence ID" value="NZ_JAPTGG010000003.1"/>
</dbReference>
<dbReference type="NCBIfam" id="NF008576">
    <property type="entry name" value="PRK11534.1"/>
    <property type="match status" value="1"/>
</dbReference>
<dbReference type="InterPro" id="IPR011711">
    <property type="entry name" value="GntR_C"/>
</dbReference>
<sequence length="236" mass="26509">MSAITPASASSPENSDNFASQVLGQLKSDILNGYFGPGEKLKMATLKERYQVGVSPLREALSQLLVEQLVVVENQRGFRVHPISLEEMKDIYDTRAQIEALCVKQAIARGDDEWEAAIVAASHRLNKSGELLEKASDDVQEWELRHQAFHTAIASGCGSATLLQVRRSLYEKASRYRNLWLKQNMSDRTVYHANRQEHDELVEALLQRDADTAVALISRHLLRPSQLLQQAEPSLF</sequence>
<dbReference type="AlphaFoldDB" id="A0A9J6RKJ2"/>
<evidence type="ECO:0000313" key="5">
    <source>
        <dbReference type="EMBL" id="MCZ0864501.1"/>
    </source>
</evidence>
<gene>
    <name evidence="5" type="primary">csiR</name>
    <name evidence="5" type="ORF">O0V09_04780</name>
</gene>
<dbReference type="GO" id="GO:0003700">
    <property type="term" value="F:DNA-binding transcription factor activity"/>
    <property type="evidence" value="ECO:0007669"/>
    <property type="project" value="InterPro"/>
</dbReference>
<dbReference type="GO" id="GO:0003677">
    <property type="term" value="F:DNA binding"/>
    <property type="evidence" value="ECO:0007669"/>
    <property type="project" value="UniProtKB-KW"/>
</dbReference>
<dbReference type="Gene3D" id="1.10.10.10">
    <property type="entry name" value="Winged helix-like DNA-binding domain superfamily/Winged helix DNA-binding domain"/>
    <property type="match status" value="1"/>
</dbReference>
<dbReference type="SUPFAM" id="SSF46785">
    <property type="entry name" value="Winged helix' DNA-binding domain"/>
    <property type="match status" value="1"/>
</dbReference>
<dbReference type="PANTHER" id="PTHR43537">
    <property type="entry name" value="TRANSCRIPTIONAL REGULATOR, GNTR FAMILY"/>
    <property type="match status" value="1"/>
</dbReference>
<proteinExistence type="predicted"/>
<keyword evidence="2 5" id="KW-0238">DNA-binding</keyword>
<dbReference type="InterPro" id="IPR036388">
    <property type="entry name" value="WH-like_DNA-bd_sf"/>
</dbReference>
<evidence type="ECO:0000259" key="4">
    <source>
        <dbReference type="PROSITE" id="PS50949"/>
    </source>
</evidence>
<dbReference type="SUPFAM" id="SSF48008">
    <property type="entry name" value="GntR ligand-binding domain-like"/>
    <property type="match status" value="1"/>
</dbReference>
<name>A0A9J6RKJ2_9GAMM</name>
<keyword evidence="3" id="KW-0804">Transcription</keyword>
<feature type="domain" description="HTH gntR-type" evidence="4">
    <location>
        <begin position="16"/>
        <end position="83"/>
    </location>
</feature>
<dbReference type="Proteomes" id="UP001069090">
    <property type="component" value="Unassembled WGS sequence"/>
</dbReference>
<dbReference type="Gene3D" id="1.20.120.530">
    <property type="entry name" value="GntR ligand-binding domain-like"/>
    <property type="match status" value="1"/>
</dbReference>
<comment type="caution">
    <text evidence="5">The sequence shown here is derived from an EMBL/GenBank/DDBJ whole genome shotgun (WGS) entry which is preliminary data.</text>
</comment>
<organism evidence="5 6">
    <name type="scientific">Dasania phycosphaerae</name>
    <dbReference type="NCBI Taxonomy" id="2950436"/>
    <lineage>
        <taxon>Bacteria</taxon>
        <taxon>Pseudomonadati</taxon>
        <taxon>Pseudomonadota</taxon>
        <taxon>Gammaproteobacteria</taxon>
        <taxon>Cellvibrionales</taxon>
        <taxon>Spongiibacteraceae</taxon>
        <taxon>Dasania</taxon>
    </lineage>
</organism>
<keyword evidence="1" id="KW-0805">Transcription regulation</keyword>
<evidence type="ECO:0000313" key="6">
    <source>
        <dbReference type="Proteomes" id="UP001069090"/>
    </source>
</evidence>